<feature type="chain" id="PRO_5011659314" description="DUF3224 domain-containing protein" evidence="1">
    <location>
        <begin position="29"/>
        <end position="165"/>
    </location>
</feature>
<protein>
    <recommendedName>
        <fullName evidence="4">DUF3224 domain-containing protein</fullName>
    </recommendedName>
</protein>
<accession>A0A1I5UVV4</accession>
<organism evidence="2 3">
    <name type="scientific">Amycolatopsis arida</name>
    <dbReference type="NCBI Taxonomy" id="587909"/>
    <lineage>
        <taxon>Bacteria</taxon>
        <taxon>Bacillati</taxon>
        <taxon>Actinomycetota</taxon>
        <taxon>Actinomycetes</taxon>
        <taxon>Pseudonocardiales</taxon>
        <taxon>Pseudonocardiaceae</taxon>
        <taxon>Amycolatopsis</taxon>
    </lineage>
</organism>
<name>A0A1I5UVV4_9PSEU</name>
<dbReference type="InterPro" id="IPR023159">
    <property type="entry name" value="SO1590-like_sf"/>
</dbReference>
<dbReference type="EMBL" id="FOWW01000004">
    <property type="protein sequence ID" value="SFP99342.1"/>
    <property type="molecule type" value="Genomic_DNA"/>
</dbReference>
<feature type="signal peptide" evidence="1">
    <location>
        <begin position="1"/>
        <end position="28"/>
    </location>
</feature>
<gene>
    <name evidence="2" type="ORF">SAMN05421810_104133</name>
</gene>
<proteinExistence type="predicted"/>
<sequence length="165" mass="17377">MNTARRPRPLALLLLTALPFAGVAPAGAAAPGGRLTGVFTITSWNESTHHELPGGARLIHLTATDTFAGGITGEAWAEEEHLIRADGTRDFAGMIVVTGRVGTRAGGFVIRTTGTFDGHTARSDWRVVPDSGTGGLRGLRGVGGDRVTAADGSHVRYTLTYWFDH</sequence>
<reference evidence="3" key="1">
    <citation type="submission" date="2016-10" db="EMBL/GenBank/DDBJ databases">
        <authorList>
            <person name="Varghese N."/>
            <person name="Submissions S."/>
        </authorList>
    </citation>
    <scope>NUCLEOTIDE SEQUENCE [LARGE SCALE GENOMIC DNA]</scope>
    <source>
        <strain evidence="3">CGMCC 4.5579</strain>
    </source>
</reference>
<evidence type="ECO:0000313" key="3">
    <source>
        <dbReference type="Proteomes" id="UP000198727"/>
    </source>
</evidence>
<evidence type="ECO:0000256" key="1">
    <source>
        <dbReference type="SAM" id="SignalP"/>
    </source>
</evidence>
<dbReference type="SUPFAM" id="SSF159238">
    <property type="entry name" value="SO1590-like"/>
    <property type="match status" value="1"/>
</dbReference>
<keyword evidence="3" id="KW-1185">Reference proteome</keyword>
<dbReference type="OrthoDB" id="69764at2"/>
<evidence type="ECO:0000313" key="2">
    <source>
        <dbReference type="EMBL" id="SFP99342.1"/>
    </source>
</evidence>
<keyword evidence="1" id="KW-0732">Signal</keyword>
<evidence type="ECO:0008006" key="4">
    <source>
        <dbReference type="Google" id="ProtNLM"/>
    </source>
</evidence>
<dbReference type="RefSeq" id="WP_134046221.1">
    <property type="nucleotide sequence ID" value="NZ_FOWW01000004.1"/>
</dbReference>
<dbReference type="Proteomes" id="UP000198727">
    <property type="component" value="Unassembled WGS sequence"/>
</dbReference>
<dbReference type="Pfam" id="PF11528">
    <property type="entry name" value="DUF3224"/>
    <property type="match status" value="1"/>
</dbReference>
<dbReference type="STRING" id="587909.SAMN05421810_104133"/>
<dbReference type="Gene3D" id="2.40.350.10">
    <property type="entry name" value="SO1590-like"/>
    <property type="match status" value="1"/>
</dbReference>
<dbReference type="AlphaFoldDB" id="A0A1I5UVV4"/>
<dbReference type="InterPro" id="IPR021607">
    <property type="entry name" value="DUF3224"/>
</dbReference>